<protein>
    <submittedName>
        <fullName evidence="2">Transporter substrate-binding domain-containing protein</fullName>
    </submittedName>
</protein>
<keyword evidence="3" id="KW-1185">Reference proteome</keyword>
<reference evidence="2 3" key="1">
    <citation type="submission" date="2019-10" db="EMBL/GenBank/DDBJ databases">
        <title>Two novel species isolated from a subtropical stream in China.</title>
        <authorList>
            <person name="Lu H."/>
        </authorList>
    </citation>
    <scope>NUCLEOTIDE SEQUENCE [LARGE SCALE GENOMIC DNA]</scope>
    <source>
        <strain evidence="2 3">FT29W</strain>
    </source>
</reference>
<keyword evidence="1" id="KW-0732">Signal</keyword>
<proteinExistence type="predicted"/>
<organism evidence="2 3">
    <name type="scientific">Rugamonas aquatica</name>
    <dbReference type="NCBI Taxonomy" id="2743357"/>
    <lineage>
        <taxon>Bacteria</taxon>
        <taxon>Pseudomonadati</taxon>
        <taxon>Pseudomonadota</taxon>
        <taxon>Betaproteobacteria</taxon>
        <taxon>Burkholderiales</taxon>
        <taxon>Oxalobacteraceae</taxon>
        <taxon>Telluria group</taxon>
        <taxon>Rugamonas</taxon>
    </lineage>
</organism>
<dbReference type="Proteomes" id="UP000440498">
    <property type="component" value="Unassembled WGS sequence"/>
</dbReference>
<evidence type="ECO:0000256" key="1">
    <source>
        <dbReference type="SAM" id="SignalP"/>
    </source>
</evidence>
<dbReference type="Gene3D" id="3.40.190.10">
    <property type="entry name" value="Periplasmic binding protein-like II"/>
    <property type="match status" value="2"/>
</dbReference>
<gene>
    <name evidence="2" type="ORF">GEV02_17770</name>
</gene>
<feature type="chain" id="PRO_5025594076" evidence="1">
    <location>
        <begin position="24"/>
        <end position="265"/>
    </location>
</feature>
<dbReference type="RefSeq" id="WP_152839229.1">
    <property type="nucleotide sequence ID" value="NZ_WHUG01000006.1"/>
</dbReference>
<sequence length="265" mass="29492">MTRSLLPGLLFAAALHCGLPAHAFAGTPVVPLLMGDTLDEQGKPKPMTALKRKLLDALEQELGVTFAPHMYPWARAERYAIDGAGLIFGLPKTADRLHALHYSDIAAYNNLWLVTRSDATFNFNTLDDLRGKTIGTVRGYQYGDEFERARSHKLFRTDEDISSRGTRLTRLMLKRVDAVLMFQPSTQTARDIETELRDFMAPRMPGLGAAANAGFSVLPKPLATDSGLFFAIARNKDDGIIDRINAALARIRKREEDARRQRPPN</sequence>
<evidence type="ECO:0000313" key="2">
    <source>
        <dbReference type="EMBL" id="MQA40002.1"/>
    </source>
</evidence>
<dbReference type="AlphaFoldDB" id="A0A6A7N516"/>
<feature type="signal peptide" evidence="1">
    <location>
        <begin position="1"/>
        <end position="23"/>
    </location>
</feature>
<dbReference type="EMBL" id="WHUG01000006">
    <property type="protein sequence ID" value="MQA40002.1"/>
    <property type="molecule type" value="Genomic_DNA"/>
</dbReference>
<evidence type="ECO:0000313" key="3">
    <source>
        <dbReference type="Proteomes" id="UP000440498"/>
    </source>
</evidence>
<name>A0A6A7N516_9BURK</name>
<comment type="caution">
    <text evidence="2">The sequence shown here is derived from an EMBL/GenBank/DDBJ whole genome shotgun (WGS) entry which is preliminary data.</text>
</comment>
<dbReference type="SUPFAM" id="SSF53850">
    <property type="entry name" value="Periplasmic binding protein-like II"/>
    <property type="match status" value="1"/>
</dbReference>
<accession>A0A6A7N516</accession>